<dbReference type="AlphaFoldDB" id="D7TLK3"/>
<reference evidence="2" key="1">
    <citation type="journal article" date="2007" name="Nature">
        <title>The grapevine genome sequence suggests ancestral hexaploidization in major angiosperm phyla.</title>
        <authorList>
            <consortium name="The French-Italian Public Consortium for Grapevine Genome Characterization."/>
            <person name="Jaillon O."/>
            <person name="Aury J.-M."/>
            <person name="Noel B."/>
            <person name="Policriti A."/>
            <person name="Clepet C."/>
            <person name="Casagrande A."/>
            <person name="Choisne N."/>
            <person name="Aubourg S."/>
            <person name="Vitulo N."/>
            <person name="Jubin C."/>
            <person name="Vezzi A."/>
            <person name="Legeai F."/>
            <person name="Hugueney P."/>
            <person name="Dasilva C."/>
            <person name="Horner D."/>
            <person name="Mica E."/>
            <person name="Jublot D."/>
            <person name="Poulain J."/>
            <person name="Bruyere C."/>
            <person name="Billault A."/>
            <person name="Segurens B."/>
            <person name="Gouyvenoux M."/>
            <person name="Ugarte E."/>
            <person name="Cattonaro F."/>
            <person name="Anthouard V."/>
            <person name="Vico V."/>
            <person name="Del Fabbro C."/>
            <person name="Alaux M."/>
            <person name="Di Gaspero G."/>
            <person name="Dumas V."/>
            <person name="Felice N."/>
            <person name="Paillard S."/>
            <person name="Juman I."/>
            <person name="Moroldo M."/>
            <person name="Scalabrin S."/>
            <person name="Canaguier A."/>
            <person name="Le Clainche I."/>
            <person name="Malacrida G."/>
            <person name="Durand E."/>
            <person name="Pesole G."/>
            <person name="Laucou V."/>
            <person name="Chatelet P."/>
            <person name="Merdinoglu D."/>
            <person name="Delledonne M."/>
            <person name="Pezzotti M."/>
            <person name="Lecharny A."/>
            <person name="Scarpelli C."/>
            <person name="Artiguenave F."/>
            <person name="Pe M.E."/>
            <person name="Valle G."/>
            <person name="Morgante M."/>
            <person name="Caboche M."/>
            <person name="Adam-Blondon A.-F."/>
            <person name="Weissenbach J."/>
            <person name="Quetier F."/>
            <person name="Wincker P."/>
        </authorList>
    </citation>
    <scope>NUCLEOTIDE SEQUENCE [LARGE SCALE GENOMIC DNA]</scope>
    <source>
        <strain evidence="2">cv. Pinot noir / PN40024</strain>
    </source>
</reference>
<dbReference type="InParanoid" id="D7TLK3"/>
<accession>D7TLK3</accession>
<dbReference type="Proteomes" id="UP000009183">
    <property type="component" value="Chromosome 5"/>
</dbReference>
<keyword evidence="2" id="KW-1185">Reference proteome</keyword>
<dbReference type="EMBL" id="FN595997">
    <property type="protein sequence ID" value="CBI31376.3"/>
    <property type="molecule type" value="Genomic_DNA"/>
</dbReference>
<sequence>MIYPPSSVKPAAKDRWLRVQPLAHGYHLLSLRKIRCLLVLVFAHSLLPQQRPDSSFRVLGVKQAFLSSK</sequence>
<evidence type="ECO:0000313" key="1">
    <source>
        <dbReference type="EMBL" id="CBI31376.3"/>
    </source>
</evidence>
<dbReference type="PaxDb" id="29760-VIT_05s0165g00280.t01"/>
<dbReference type="HOGENOM" id="CLU_2781080_0_0_1"/>
<proteinExistence type="predicted"/>
<protein>
    <submittedName>
        <fullName evidence="1">Uncharacterized protein</fullName>
    </submittedName>
</protein>
<evidence type="ECO:0000313" key="2">
    <source>
        <dbReference type="Proteomes" id="UP000009183"/>
    </source>
</evidence>
<gene>
    <name evidence="1" type="ordered locus">VIT_05s0165g00280</name>
</gene>
<organism evidence="1 2">
    <name type="scientific">Vitis vinifera</name>
    <name type="common">Grape</name>
    <dbReference type="NCBI Taxonomy" id="29760"/>
    <lineage>
        <taxon>Eukaryota</taxon>
        <taxon>Viridiplantae</taxon>
        <taxon>Streptophyta</taxon>
        <taxon>Embryophyta</taxon>
        <taxon>Tracheophyta</taxon>
        <taxon>Spermatophyta</taxon>
        <taxon>Magnoliopsida</taxon>
        <taxon>eudicotyledons</taxon>
        <taxon>Gunneridae</taxon>
        <taxon>Pentapetalae</taxon>
        <taxon>rosids</taxon>
        <taxon>Vitales</taxon>
        <taxon>Vitaceae</taxon>
        <taxon>Viteae</taxon>
        <taxon>Vitis</taxon>
    </lineage>
</organism>
<name>D7TLK3_VITVI</name>